<keyword evidence="2" id="KW-1185">Reference proteome</keyword>
<accession>A0ACC0WT45</accession>
<protein>
    <submittedName>
        <fullName evidence="1">Uncharacterized protein</fullName>
    </submittedName>
</protein>
<proteinExistence type="predicted"/>
<dbReference type="EMBL" id="CM047580">
    <property type="protein sequence ID" value="KAI9921937.1"/>
    <property type="molecule type" value="Genomic_DNA"/>
</dbReference>
<evidence type="ECO:0000313" key="2">
    <source>
        <dbReference type="Proteomes" id="UP001163321"/>
    </source>
</evidence>
<sequence>MLERHDLSQKQQLRLLTLILLRLRVSIRERHYLTSSALVLTRESPWHTLDRDGGDREFLNTVGLTRGASIIWNEGFRNITLYFLSQVDRGSPRVWRISEVFWDSYCTIMQASQNAKPSANYSGDSHLLPRVCF</sequence>
<organism evidence="1 2">
    <name type="scientific">Peronosclerospora sorghi</name>
    <dbReference type="NCBI Taxonomy" id="230839"/>
    <lineage>
        <taxon>Eukaryota</taxon>
        <taxon>Sar</taxon>
        <taxon>Stramenopiles</taxon>
        <taxon>Oomycota</taxon>
        <taxon>Peronosporomycetes</taxon>
        <taxon>Peronosporales</taxon>
        <taxon>Peronosporaceae</taxon>
        <taxon>Peronosclerospora</taxon>
    </lineage>
</organism>
<reference evidence="1 2" key="1">
    <citation type="journal article" date="2022" name="bioRxiv">
        <title>The genome of the oomycete Peronosclerospora sorghi, a cosmopolitan pathogen of maize and sorghum, is inflated with dispersed pseudogenes.</title>
        <authorList>
            <person name="Fletcher K."/>
            <person name="Martin F."/>
            <person name="Isakeit T."/>
            <person name="Cavanaugh K."/>
            <person name="Magill C."/>
            <person name="Michelmore R."/>
        </authorList>
    </citation>
    <scope>NUCLEOTIDE SEQUENCE [LARGE SCALE GENOMIC DNA]</scope>
    <source>
        <strain evidence="1">P6</strain>
    </source>
</reference>
<evidence type="ECO:0000313" key="1">
    <source>
        <dbReference type="EMBL" id="KAI9921937.1"/>
    </source>
</evidence>
<dbReference type="Proteomes" id="UP001163321">
    <property type="component" value="Chromosome 1"/>
</dbReference>
<name>A0ACC0WT45_9STRA</name>
<gene>
    <name evidence="1" type="ORF">PsorP6_001436</name>
</gene>
<comment type="caution">
    <text evidence="1">The sequence shown here is derived from an EMBL/GenBank/DDBJ whole genome shotgun (WGS) entry which is preliminary data.</text>
</comment>